<feature type="region of interest" description="Disordered" evidence="2">
    <location>
        <begin position="131"/>
        <end position="262"/>
    </location>
</feature>
<dbReference type="InterPro" id="IPR019734">
    <property type="entry name" value="TPR_rpt"/>
</dbReference>
<protein>
    <submittedName>
        <fullName evidence="4">Tetratricopeptide repeat protein</fullName>
    </submittedName>
</protein>
<feature type="compositionally biased region" description="Polar residues" evidence="2">
    <location>
        <begin position="135"/>
        <end position="150"/>
    </location>
</feature>
<dbReference type="AlphaFoldDB" id="A0A2N9Y9Z3"/>
<sequence length="308" mass="33618">MLKKQIRLICVISAVGFAQTASAWQLHFHNADQQALDAFAQGHYAVAASLFTDPYNQGIALYRAGNFEQAVKAFATVETPTRLIDAEYNLGNTYYQLGEYDKALLSYQKVLSADPTHTDAQHNLALTQKRLEKPQQPNNGGADKSQQPQPETGDKKGGELDKGQKSQDTQKQDNAKGGSDNIGDKQGGQQGELEAKQQGQKSATPPDVNRDKQRQGGETPLTQPVTPPDNPPIDDSKNQQAEQGEETNNPAQKAALSSFATPANHANEAEMLADILLNRVTDNPAKLLQQQFQLDAEKTSLPPPHQPW</sequence>
<evidence type="ECO:0000256" key="1">
    <source>
        <dbReference type="PROSITE-ProRule" id="PRU00339"/>
    </source>
</evidence>
<feature type="compositionally biased region" description="Polar residues" evidence="2">
    <location>
        <begin position="238"/>
        <end position="251"/>
    </location>
</feature>
<dbReference type="Gene3D" id="1.25.40.10">
    <property type="entry name" value="Tetratricopeptide repeat domain"/>
    <property type="match status" value="1"/>
</dbReference>
<dbReference type="PROSITE" id="PS50293">
    <property type="entry name" value="TPR_REGION"/>
    <property type="match status" value="1"/>
</dbReference>
<name>A0A2N9Y9Z3_9GAMM</name>
<organism evidence="4 5">
    <name type="scientific">Beggiatoa leptomitoformis</name>
    <dbReference type="NCBI Taxonomy" id="288004"/>
    <lineage>
        <taxon>Bacteria</taxon>
        <taxon>Pseudomonadati</taxon>
        <taxon>Pseudomonadota</taxon>
        <taxon>Gammaproteobacteria</taxon>
        <taxon>Thiotrichales</taxon>
        <taxon>Thiotrichaceae</taxon>
        <taxon>Beggiatoa</taxon>
    </lineage>
</organism>
<dbReference type="SMART" id="SM00028">
    <property type="entry name" value="TPR"/>
    <property type="match status" value="1"/>
</dbReference>
<feature type="compositionally biased region" description="Basic and acidic residues" evidence="2">
    <location>
        <begin position="152"/>
        <end position="174"/>
    </location>
</feature>
<evidence type="ECO:0000313" key="4">
    <source>
        <dbReference type="EMBL" id="AUI67287.1"/>
    </source>
</evidence>
<dbReference type="OrthoDB" id="9807628at2"/>
<feature type="repeat" description="TPR" evidence="1">
    <location>
        <begin position="84"/>
        <end position="117"/>
    </location>
</feature>
<proteinExistence type="predicted"/>
<dbReference type="PROSITE" id="PS50005">
    <property type="entry name" value="TPR"/>
    <property type="match status" value="1"/>
</dbReference>
<feature type="chain" id="PRO_5014789808" evidence="3">
    <location>
        <begin position="24"/>
        <end position="308"/>
    </location>
</feature>
<keyword evidence="1" id="KW-0802">TPR repeat</keyword>
<dbReference type="EMBL" id="CP018889">
    <property type="protein sequence ID" value="AUI67287.1"/>
    <property type="molecule type" value="Genomic_DNA"/>
</dbReference>
<gene>
    <name evidence="4" type="ORF">BLE401_00305</name>
</gene>
<dbReference type="SUPFAM" id="SSF48452">
    <property type="entry name" value="TPR-like"/>
    <property type="match status" value="1"/>
</dbReference>
<evidence type="ECO:0000313" key="5">
    <source>
        <dbReference type="Proteomes" id="UP000234271"/>
    </source>
</evidence>
<dbReference type="Pfam" id="PF00515">
    <property type="entry name" value="TPR_1"/>
    <property type="match status" value="1"/>
</dbReference>
<dbReference type="STRING" id="288004.AL038_05670"/>
<dbReference type="InterPro" id="IPR011990">
    <property type="entry name" value="TPR-like_helical_dom_sf"/>
</dbReference>
<dbReference type="KEGG" id="blep:AL038_05670"/>
<keyword evidence="5" id="KW-1185">Reference proteome</keyword>
<accession>A0A2N9Y9Z3</accession>
<feature type="signal peptide" evidence="3">
    <location>
        <begin position="1"/>
        <end position="23"/>
    </location>
</feature>
<evidence type="ECO:0000256" key="3">
    <source>
        <dbReference type="SAM" id="SignalP"/>
    </source>
</evidence>
<dbReference type="RefSeq" id="WP_062150268.1">
    <property type="nucleotide sequence ID" value="NZ_CP012373.2"/>
</dbReference>
<dbReference type="Proteomes" id="UP000234271">
    <property type="component" value="Chromosome"/>
</dbReference>
<keyword evidence="3" id="KW-0732">Signal</keyword>
<evidence type="ECO:0000256" key="2">
    <source>
        <dbReference type="SAM" id="MobiDB-lite"/>
    </source>
</evidence>
<reference evidence="5" key="1">
    <citation type="submission" date="2016-12" db="EMBL/GenBank/DDBJ databases">
        <title>Complete Genome Sequence of Beggiatoa leptomitiformis D-401.</title>
        <authorList>
            <person name="Fomenkov A."/>
            <person name="Vincze T."/>
            <person name="Grabovich M."/>
            <person name="Anton B.P."/>
            <person name="Dubinina G."/>
            <person name="Orlova M."/>
            <person name="Belousova E."/>
            <person name="Roberts R.J."/>
        </authorList>
    </citation>
    <scope>NUCLEOTIDE SEQUENCE [LARGE SCALE GENOMIC DNA]</scope>
    <source>
        <strain evidence="5">D-401</strain>
    </source>
</reference>